<organism evidence="5 6">
    <name type="scientific">Paracoccus broussonetiae</name>
    <dbReference type="NCBI Taxonomy" id="3075834"/>
    <lineage>
        <taxon>Bacteria</taxon>
        <taxon>Pseudomonadati</taxon>
        <taxon>Pseudomonadota</taxon>
        <taxon>Alphaproteobacteria</taxon>
        <taxon>Rhodobacterales</taxon>
        <taxon>Paracoccaceae</taxon>
        <taxon>Paracoccus</taxon>
    </lineage>
</organism>
<keyword evidence="3" id="KW-0804">Transcription</keyword>
<dbReference type="SMART" id="SM00895">
    <property type="entry name" value="FCD"/>
    <property type="match status" value="1"/>
</dbReference>
<proteinExistence type="predicted"/>
<dbReference type="InterPro" id="IPR008920">
    <property type="entry name" value="TF_FadR/GntR_C"/>
</dbReference>
<dbReference type="Gene3D" id="1.10.10.10">
    <property type="entry name" value="Winged helix-like DNA-binding domain superfamily/Winged helix DNA-binding domain"/>
    <property type="match status" value="1"/>
</dbReference>
<sequence>MTSLPRNVPTALVESPASGSTVQMVAETLGHRIASGEYPHGSRMPAERELAASLGIARNTLREALDLLSRKGLITRRAGAGSYVADPGTWDEAAPIAAATGPLHLQVMRGILEPEMIRLALIHMPPSAIDQLNEIVQRMEAAIDPARFARLEEEFRLKLAEGTGNPLLLACYGLLVKAGRQRHRAGLQRRRLTPENIVRLRADYAALVGAISDRDIARALDLVQQGLMDEQRQLMQED</sequence>
<keyword evidence="2" id="KW-0238">DNA-binding</keyword>
<feature type="domain" description="HTH gntR-type" evidence="4">
    <location>
        <begin position="19"/>
        <end position="87"/>
    </location>
</feature>
<dbReference type="CDD" id="cd07377">
    <property type="entry name" value="WHTH_GntR"/>
    <property type="match status" value="1"/>
</dbReference>
<dbReference type="InterPro" id="IPR036390">
    <property type="entry name" value="WH_DNA-bd_sf"/>
</dbReference>
<accession>A0ABU3EG67</accession>
<dbReference type="PRINTS" id="PR00035">
    <property type="entry name" value="HTHGNTR"/>
</dbReference>
<evidence type="ECO:0000256" key="3">
    <source>
        <dbReference type="ARBA" id="ARBA00023163"/>
    </source>
</evidence>
<dbReference type="EMBL" id="JAVRQI010000008">
    <property type="protein sequence ID" value="MDT1062450.1"/>
    <property type="molecule type" value="Genomic_DNA"/>
</dbReference>
<dbReference type="InterPro" id="IPR000524">
    <property type="entry name" value="Tscrpt_reg_HTH_GntR"/>
</dbReference>
<gene>
    <name evidence="5" type="ORF">RM190_11295</name>
</gene>
<reference evidence="6" key="1">
    <citation type="submission" date="2023-07" db="EMBL/GenBank/DDBJ databases">
        <title>Characterization of two Paracoccaceae strains isolated from Phycosphere and proposal of Xinfangfangia lacusdiani sp. nov.</title>
        <authorList>
            <person name="Deng Y."/>
            <person name="Zhang Y.Q."/>
        </authorList>
    </citation>
    <scope>NUCLEOTIDE SEQUENCE [LARGE SCALE GENOMIC DNA]</scope>
    <source>
        <strain evidence="6">CPCC 101403</strain>
    </source>
</reference>
<evidence type="ECO:0000313" key="5">
    <source>
        <dbReference type="EMBL" id="MDT1062450.1"/>
    </source>
</evidence>
<dbReference type="Proteomes" id="UP001251085">
    <property type="component" value="Unassembled WGS sequence"/>
</dbReference>
<evidence type="ECO:0000313" key="6">
    <source>
        <dbReference type="Proteomes" id="UP001251085"/>
    </source>
</evidence>
<dbReference type="PANTHER" id="PTHR43537">
    <property type="entry name" value="TRANSCRIPTIONAL REGULATOR, GNTR FAMILY"/>
    <property type="match status" value="1"/>
</dbReference>
<evidence type="ECO:0000259" key="4">
    <source>
        <dbReference type="PROSITE" id="PS50949"/>
    </source>
</evidence>
<evidence type="ECO:0000256" key="1">
    <source>
        <dbReference type="ARBA" id="ARBA00023015"/>
    </source>
</evidence>
<comment type="caution">
    <text evidence="5">The sequence shown here is derived from an EMBL/GenBank/DDBJ whole genome shotgun (WGS) entry which is preliminary data.</text>
</comment>
<dbReference type="PROSITE" id="PS50949">
    <property type="entry name" value="HTH_GNTR"/>
    <property type="match status" value="1"/>
</dbReference>
<dbReference type="InterPro" id="IPR011711">
    <property type="entry name" value="GntR_C"/>
</dbReference>
<keyword evidence="1" id="KW-0805">Transcription regulation</keyword>
<evidence type="ECO:0000256" key="2">
    <source>
        <dbReference type="ARBA" id="ARBA00023125"/>
    </source>
</evidence>
<dbReference type="SUPFAM" id="SSF46785">
    <property type="entry name" value="Winged helix' DNA-binding domain"/>
    <property type="match status" value="1"/>
</dbReference>
<dbReference type="SUPFAM" id="SSF48008">
    <property type="entry name" value="GntR ligand-binding domain-like"/>
    <property type="match status" value="1"/>
</dbReference>
<keyword evidence="6" id="KW-1185">Reference proteome</keyword>
<dbReference type="PANTHER" id="PTHR43537:SF5">
    <property type="entry name" value="UXU OPERON TRANSCRIPTIONAL REGULATOR"/>
    <property type="match status" value="1"/>
</dbReference>
<protein>
    <submittedName>
        <fullName evidence="5">GntR family transcriptional regulator</fullName>
    </submittedName>
</protein>
<dbReference type="Pfam" id="PF00392">
    <property type="entry name" value="GntR"/>
    <property type="match status" value="1"/>
</dbReference>
<name>A0ABU3EG67_9RHOB</name>
<dbReference type="Gene3D" id="1.20.120.530">
    <property type="entry name" value="GntR ligand-binding domain-like"/>
    <property type="match status" value="1"/>
</dbReference>
<dbReference type="Pfam" id="PF07729">
    <property type="entry name" value="FCD"/>
    <property type="match status" value="1"/>
</dbReference>
<dbReference type="InterPro" id="IPR036388">
    <property type="entry name" value="WH-like_DNA-bd_sf"/>
</dbReference>
<dbReference type="SMART" id="SM00345">
    <property type="entry name" value="HTH_GNTR"/>
    <property type="match status" value="1"/>
</dbReference>